<evidence type="ECO:0000259" key="1">
    <source>
        <dbReference type="Pfam" id="PF13788"/>
    </source>
</evidence>
<dbReference type="Pfam" id="PF13788">
    <property type="entry name" value="DUF4180"/>
    <property type="match status" value="1"/>
</dbReference>
<evidence type="ECO:0000313" key="2">
    <source>
        <dbReference type="EMBL" id="MFC3833046.1"/>
    </source>
</evidence>
<sequence>MKNSGAPRVIATARDLRVPVLTWAEVNTVVGAALGVDGLILTEHDVAPEFFDLRSGLAGETFQKFTNYRVPVAVVVPDAAAYGGRFAELVHEHRRHPLIRIVSSEAEARAWLESLP</sequence>
<evidence type="ECO:0000313" key="3">
    <source>
        <dbReference type="Proteomes" id="UP001595803"/>
    </source>
</evidence>
<dbReference type="EMBL" id="JBHRZG010000010">
    <property type="protein sequence ID" value="MFC3833046.1"/>
    <property type="molecule type" value="Genomic_DNA"/>
</dbReference>
<keyword evidence="3" id="KW-1185">Reference proteome</keyword>
<comment type="caution">
    <text evidence="2">The sequence shown here is derived from an EMBL/GenBank/DDBJ whole genome shotgun (WGS) entry which is preliminary data.</text>
</comment>
<accession>A0ABV7Z6G7</accession>
<gene>
    <name evidence="2" type="ORF">ACFOSB_09280</name>
</gene>
<name>A0ABV7Z6G7_9DEIO</name>
<organism evidence="2 3">
    <name type="scientific">Deinococcus rufus</name>
    <dbReference type="NCBI Taxonomy" id="2136097"/>
    <lineage>
        <taxon>Bacteria</taxon>
        <taxon>Thermotogati</taxon>
        <taxon>Deinococcota</taxon>
        <taxon>Deinococci</taxon>
        <taxon>Deinococcales</taxon>
        <taxon>Deinococcaceae</taxon>
        <taxon>Deinococcus</taxon>
    </lineage>
</organism>
<proteinExistence type="predicted"/>
<dbReference type="InterPro" id="IPR025438">
    <property type="entry name" value="DUF4180"/>
</dbReference>
<dbReference type="RefSeq" id="WP_322472508.1">
    <property type="nucleotide sequence ID" value="NZ_JBHRZG010000010.1"/>
</dbReference>
<feature type="domain" description="DUF4180" evidence="1">
    <location>
        <begin position="32"/>
        <end position="112"/>
    </location>
</feature>
<protein>
    <submittedName>
        <fullName evidence="2">DUF4180 domain-containing protein</fullName>
    </submittedName>
</protein>
<reference evidence="3" key="1">
    <citation type="journal article" date="2019" name="Int. J. Syst. Evol. Microbiol.">
        <title>The Global Catalogue of Microorganisms (GCM) 10K type strain sequencing project: providing services to taxonomists for standard genome sequencing and annotation.</title>
        <authorList>
            <consortium name="The Broad Institute Genomics Platform"/>
            <consortium name="The Broad Institute Genome Sequencing Center for Infectious Disease"/>
            <person name="Wu L."/>
            <person name="Ma J."/>
        </authorList>
    </citation>
    <scope>NUCLEOTIDE SEQUENCE [LARGE SCALE GENOMIC DNA]</scope>
    <source>
        <strain evidence="3">CCTCC AB 2017081</strain>
    </source>
</reference>
<dbReference type="Proteomes" id="UP001595803">
    <property type="component" value="Unassembled WGS sequence"/>
</dbReference>